<evidence type="ECO:0000313" key="3">
    <source>
        <dbReference type="Proteomes" id="UP000756346"/>
    </source>
</evidence>
<keyword evidence="3" id="KW-1185">Reference proteome</keyword>
<sequence length="264" mass="28491">MQLAPLKGCAERRQDGGGNNCRRSPNDPDVVFEPSSPALSARKDVCLATTLVLAHESSLTQGGATLLLASLGPNANHTFSQKEVSPATVFDSRAYSKSPCCGRLQSSPLEEQLRLGSASIVRTRAHLHPSRPCRHQGSTTISTCNVMPQVGGITTPEAIIFGFLQESMVSLVMFITCVNGRPVSMCHVPHGSASEPLRDMTRAPMVSAVHLLLHNVELDRPCLLYGSPELGPCGPWGRMRSQAQTESMPRPIGTLLHKTIQHRL</sequence>
<accession>A0A9P8YGC0</accession>
<protein>
    <submittedName>
        <fullName evidence="2">Uncharacterized protein</fullName>
    </submittedName>
</protein>
<reference evidence="2" key="1">
    <citation type="journal article" date="2021" name="Nat. Commun.">
        <title>Genetic determinants of endophytism in the Arabidopsis root mycobiome.</title>
        <authorList>
            <person name="Mesny F."/>
            <person name="Miyauchi S."/>
            <person name="Thiergart T."/>
            <person name="Pickel B."/>
            <person name="Atanasova L."/>
            <person name="Karlsson M."/>
            <person name="Huettel B."/>
            <person name="Barry K.W."/>
            <person name="Haridas S."/>
            <person name="Chen C."/>
            <person name="Bauer D."/>
            <person name="Andreopoulos W."/>
            <person name="Pangilinan J."/>
            <person name="LaButti K."/>
            <person name="Riley R."/>
            <person name="Lipzen A."/>
            <person name="Clum A."/>
            <person name="Drula E."/>
            <person name="Henrissat B."/>
            <person name="Kohler A."/>
            <person name="Grigoriev I.V."/>
            <person name="Martin F.M."/>
            <person name="Hacquard S."/>
        </authorList>
    </citation>
    <scope>NUCLEOTIDE SEQUENCE</scope>
    <source>
        <strain evidence="2">MPI-CAGE-CH-0230</strain>
    </source>
</reference>
<dbReference type="RefSeq" id="XP_046016681.1">
    <property type="nucleotide sequence ID" value="XM_046163200.1"/>
</dbReference>
<dbReference type="GeneID" id="70192746"/>
<name>A0A9P8YGC0_9PEZI</name>
<organism evidence="2 3">
    <name type="scientific">Microdochium trichocladiopsis</name>
    <dbReference type="NCBI Taxonomy" id="1682393"/>
    <lineage>
        <taxon>Eukaryota</taxon>
        <taxon>Fungi</taxon>
        <taxon>Dikarya</taxon>
        <taxon>Ascomycota</taxon>
        <taxon>Pezizomycotina</taxon>
        <taxon>Sordariomycetes</taxon>
        <taxon>Xylariomycetidae</taxon>
        <taxon>Xylariales</taxon>
        <taxon>Microdochiaceae</taxon>
        <taxon>Microdochium</taxon>
    </lineage>
</organism>
<comment type="caution">
    <text evidence="2">The sequence shown here is derived from an EMBL/GenBank/DDBJ whole genome shotgun (WGS) entry which is preliminary data.</text>
</comment>
<gene>
    <name evidence="2" type="ORF">B0I36DRAFT_67827</name>
</gene>
<evidence type="ECO:0000256" key="1">
    <source>
        <dbReference type="SAM" id="MobiDB-lite"/>
    </source>
</evidence>
<dbReference type="AlphaFoldDB" id="A0A9P8YGC0"/>
<evidence type="ECO:0000313" key="2">
    <source>
        <dbReference type="EMBL" id="KAH7037560.1"/>
    </source>
</evidence>
<dbReference type="Proteomes" id="UP000756346">
    <property type="component" value="Unassembled WGS sequence"/>
</dbReference>
<feature type="region of interest" description="Disordered" evidence="1">
    <location>
        <begin position="1"/>
        <end position="28"/>
    </location>
</feature>
<proteinExistence type="predicted"/>
<dbReference type="EMBL" id="JAGTJQ010000002">
    <property type="protein sequence ID" value="KAH7037560.1"/>
    <property type="molecule type" value="Genomic_DNA"/>
</dbReference>